<dbReference type="Proteomes" id="UP001056500">
    <property type="component" value="Chromosome"/>
</dbReference>
<dbReference type="PANTHER" id="PTHR30121">
    <property type="entry name" value="UNCHARACTERIZED PROTEIN YJGR-RELATED"/>
    <property type="match status" value="1"/>
</dbReference>
<evidence type="ECO:0000313" key="2">
    <source>
        <dbReference type="EMBL" id="USG66504.1"/>
    </source>
</evidence>
<gene>
    <name evidence="2" type="ORF">NDK47_04155</name>
</gene>
<dbReference type="EMBL" id="CP098755">
    <property type="protein sequence ID" value="USG66504.1"/>
    <property type="molecule type" value="Genomic_DNA"/>
</dbReference>
<keyword evidence="2" id="KW-0547">Nucleotide-binding</keyword>
<dbReference type="Gene3D" id="1.10.8.730">
    <property type="match status" value="1"/>
</dbReference>
<dbReference type="Pfam" id="PF19044">
    <property type="entry name" value="P-loop_TraG"/>
    <property type="match status" value="1"/>
</dbReference>
<evidence type="ECO:0000259" key="1">
    <source>
        <dbReference type="Pfam" id="PF19044"/>
    </source>
</evidence>
<dbReference type="NCBIfam" id="NF045971">
    <property type="entry name" value="conju_CD1110"/>
    <property type="match status" value="1"/>
</dbReference>
<dbReference type="InterPro" id="IPR027417">
    <property type="entry name" value="P-loop_NTPase"/>
</dbReference>
<dbReference type="GO" id="GO:0005524">
    <property type="term" value="F:ATP binding"/>
    <property type="evidence" value="ECO:0007669"/>
    <property type="project" value="UniProtKB-KW"/>
</dbReference>
<sequence>MIKTLRRIIKQDKERFVIPKGVQQVIPIRALWPDGIFFVGNKFSKSYRFEDINYAVASREDKEAMFLSYSELLNSFDSGATTKITIHNRRMNRTDFESSILIPLRQDHLDVYRQEYNEMLLAKAIGANGTIQEKYVTISVAKKNVEEARQYFARVGTELMSHFSRLGSKCIELDATDRLRIFHDFFRIGEEADFRFHLSETMRKGHDFKDYICPDTFEFEKDHFRMGNFFGRVIFLREYASYIKDSMVSELCDLNRNLLLSLDIIPIPTDEAVREVESRLLGVETNITNWQRRQNRNNNFSAVVPYDMEQQRKESKEFLNDLTTRDQRMMFGLLTMVHIADSKEQLDSDTEALLTTARKHLCQFSTLTYQQMDGLNTVLPYGLRKVHALRTLTTESTAVFIPFRAQEIVHPGGIYYGQNVISKNMIIANRKQLLNGNSFILGVSGSGKSFTAKREIVNQMLASDDDIILIDPEREYSALVNALGGETIHISATSPNHINAMDMNRQYGDGANPIILKSEFVLSLCEQLIGEYQLGAKEKSLIDRCTASVYRKYLQSNYKGQPPTLQDFRAELLKQSEPEAQDIALAIELFTSGSLNTFAKPTNVNVHNRLICYDILDLGKQLLPIGMLVVLDSILNRITQNRVKGKNTFIIIDEIYLLFQHEYSANFLFTLWKRVRKYGAFCTGITQNVDDLLQSHTARTMLANSEFIVMLNQASTDRMELAGLLNISDLQLSYITNVDAGNGLMKVGSSLVPFTDKFPRNTKLYRLMTTKPGDH</sequence>
<dbReference type="RefSeq" id="WP_227277955.1">
    <property type="nucleotide sequence ID" value="NZ_CP098755.1"/>
</dbReference>
<feature type="domain" description="TraG P-loop" evidence="1">
    <location>
        <begin position="430"/>
        <end position="740"/>
    </location>
</feature>
<accession>A0ABY4WHZ7</accession>
<dbReference type="Gene3D" id="3.40.50.300">
    <property type="entry name" value="P-loop containing nucleotide triphosphate hydrolases"/>
    <property type="match status" value="1"/>
</dbReference>
<dbReference type="PANTHER" id="PTHR30121:SF6">
    <property type="entry name" value="SLR6007 PROTEIN"/>
    <property type="match status" value="1"/>
</dbReference>
<name>A0ABY4WHZ7_9BACL</name>
<keyword evidence="3" id="KW-1185">Reference proteome</keyword>
<keyword evidence="2" id="KW-0067">ATP-binding</keyword>
<evidence type="ECO:0000313" key="3">
    <source>
        <dbReference type="Proteomes" id="UP001056500"/>
    </source>
</evidence>
<protein>
    <submittedName>
        <fullName evidence="2">ATP-binding protein</fullName>
    </submittedName>
</protein>
<dbReference type="InterPro" id="IPR043964">
    <property type="entry name" value="P-loop_TraG"/>
</dbReference>
<dbReference type="SUPFAM" id="SSF52540">
    <property type="entry name" value="P-loop containing nucleoside triphosphate hydrolases"/>
    <property type="match status" value="1"/>
</dbReference>
<reference evidence="2" key="1">
    <citation type="submission" date="2022-06" db="EMBL/GenBank/DDBJ databases">
        <title>Genome sequencing of Brevibacillus sp. BB3-R1.</title>
        <authorList>
            <person name="Heo J."/>
            <person name="Lee D."/>
            <person name="Won M."/>
            <person name="Han B.-H."/>
            <person name="Hong S.-B."/>
            <person name="Kwon S.-W."/>
        </authorList>
    </citation>
    <scope>NUCLEOTIDE SEQUENCE</scope>
    <source>
        <strain evidence="2">BB3-R1</strain>
    </source>
</reference>
<dbReference type="InterPro" id="IPR051162">
    <property type="entry name" value="T4SS_component"/>
</dbReference>
<proteinExistence type="predicted"/>
<organism evidence="2 3">
    <name type="scientific">Brevibacillus ruminantium</name>
    <dbReference type="NCBI Taxonomy" id="2950604"/>
    <lineage>
        <taxon>Bacteria</taxon>
        <taxon>Bacillati</taxon>
        <taxon>Bacillota</taxon>
        <taxon>Bacilli</taxon>
        <taxon>Bacillales</taxon>
        <taxon>Paenibacillaceae</taxon>
        <taxon>Brevibacillus</taxon>
    </lineage>
</organism>